<name>A0A319B5N2_ASPVC</name>
<dbReference type="GeneID" id="37211996"/>
<proteinExistence type="predicted"/>
<protein>
    <submittedName>
        <fullName evidence="1">Uncharacterized protein</fullName>
    </submittedName>
</protein>
<dbReference type="RefSeq" id="XP_025559384.1">
    <property type="nucleotide sequence ID" value="XM_025707404.1"/>
</dbReference>
<sequence>MASLSNYQHTHQTNLRTSQTTPSILLNHTWTILIVNSVSKLPYHQPPPPPEVGRYRNFVYDNHFLIKSHTY</sequence>
<accession>A0A319B5N2</accession>
<reference evidence="1" key="1">
    <citation type="submission" date="2016-12" db="EMBL/GenBank/DDBJ databases">
        <title>The genomes of Aspergillus section Nigri reveals drivers in fungal speciation.</title>
        <authorList>
            <consortium name="DOE Joint Genome Institute"/>
            <person name="Vesth T.C."/>
            <person name="Nybo J."/>
            <person name="Theobald S."/>
            <person name="Brandl J."/>
            <person name="Frisvad J.C."/>
            <person name="Nielsen K.F."/>
            <person name="Lyhne E.K."/>
            <person name="Kogle M.E."/>
            <person name="Kuo A."/>
            <person name="Riley R."/>
            <person name="Clum A."/>
            <person name="Nolan M."/>
            <person name="Lipzen A."/>
            <person name="Salamov A."/>
            <person name="Henrissat B."/>
            <person name="Wiebenga A."/>
            <person name="De Vries R.P."/>
            <person name="Grigoriev I.V."/>
            <person name="Mortensen U.H."/>
            <person name="Andersen M.R."/>
            <person name="Baker S.E."/>
        </authorList>
    </citation>
    <scope>NUCLEOTIDE SEQUENCE [LARGE SCALE GENOMIC DNA]</scope>
    <source>
        <strain evidence="1">CBS 113365</strain>
    </source>
</reference>
<evidence type="ECO:0000313" key="2">
    <source>
        <dbReference type="Proteomes" id="UP000248405"/>
    </source>
</evidence>
<dbReference type="AlphaFoldDB" id="A0A319B5N2"/>
<evidence type="ECO:0000313" key="1">
    <source>
        <dbReference type="EMBL" id="PYH65590.1"/>
    </source>
</evidence>
<dbReference type="Proteomes" id="UP000248405">
    <property type="component" value="Unassembled WGS sequence"/>
</dbReference>
<organism evidence="1 2">
    <name type="scientific">Aspergillus vadensis (strain CBS 113365 / IMI 142717 / IBT 24658)</name>
    <dbReference type="NCBI Taxonomy" id="1448311"/>
    <lineage>
        <taxon>Eukaryota</taxon>
        <taxon>Fungi</taxon>
        <taxon>Dikarya</taxon>
        <taxon>Ascomycota</taxon>
        <taxon>Pezizomycotina</taxon>
        <taxon>Eurotiomycetes</taxon>
        <taxon>Eurotiomycetidae</taxon>
        <taxon>Eurotiales</taxon>
        <taxon>Aspergillaceae</taxon>
        <taxon>Aspergillus</taxon>
        <taxon>Aspergillus subgen. Circumdati</taxon>
    </lineage>
</organism>
<keyword evidence="2" id="KW-1185">Reference proteome</keyword>
<gene>
    <name evidence="1" type="ORF">BO88DRAFT_407349</name>
</gene>
<dbReference type="EMBL" id="KZ821637">
    <property type="protein sequence ID" value="PYH65590.1"/>
    <property type="molecule type" value="Genomic_DNA"/>
</dbReference>